<dbReference type="InterPro" id="IPR005279">
    <property type="entry name" value="Dipep/tripep_permease"/>
</dbReference>
<keyword evidence="4" id="KW-1003">Cell membrane</keyword>
<feature type="transmembrane region" description="Helical" evidence="9">
    <location>
        <begin position="158"/>
        <end position="177"/>
    </location>
</feature>
<evidence type="ECO:0000256" key="7">
    <source>
        <dbReference type="ARBA" id="ARBA00023136"/>
    </source>
</evidence>
<feature type="transmembrane region" description="Helical" evidence="9">
    <location>
        <begin position="35"/>
        <end position="53"/>
    </location>
</feature>
<dbReference type="InterPro" id="IPR020846">
    <property type="entry name" value="MFS_dom"/>
</dbReference>
<evidence type="ECO:0000259" key="10">
    <source>
        <dbReference type="PROSITE" id="PS50850"/>
    </source>
</evidence>
<proteinExistence type="inferred from homology"/>
<dbReference type="InterPro" id="IPR050171">
    <property type="entry name" value="MFS_Transporters"/>
</dbReference>
<feature type="domain" description="Major facilitator superfamily (MFS) profile" evidence="10">
    <location>
        <begin position="22"/>
        <end position="485"/>
    </location>
</feature>
<comment type="subcellular location">
    <subcellularLocation>
        <location evidence="1">Cell membrane</location>
        <topology evidence="1">Multi-pass membrane protein</topology>
    </subcellularLocation>
    <subcellularLocation>
        <location evidence="8">Membrane</location>
        <topology evidence="8">Multi-pass membrane protein</topology>
    </subcellularLocation>
</comment>
<keyword evidence="7 9" id="KW-0472">Membrane</keyword>
<sequence>MNNDSPSGRRPQDTAFFGHPHGLSTLFFTEMWERFSYYSMHAILLFYLIDSFSKGGLGMSTSIATSIVAIYGALIYMSTVIGGFVSDRLLGPRKTVFWGGVLIALGNFILVLPLKFVGLYVSIVIIVLGTGFLKPNVSDMVGGLYSKKDDRRDAGFNIYYMGINIGALLAPFIVGWVGQTYSYHAGFALSTIGMVFGLIQYYIGSKKYLGNDGLYPNDPIKPEEKSKVIKQVSWVTAIVIVGLLLMYFTHTLNVNNIIFIITILGVLLPAIYFFNIFRSPKITPKDRKNVIVYIVVFIASVFFWSIYEQTMTIFPLVAEQMTNLKLFGLHVQASQFTGFNALFVLIYSPIVAAMWTKLGKRQPSSTSKFTIGLLASAFSFLVLLIPIATNGVGVKFSGWWLILSIAIVEIGEVFLSPSGLSLTTKLAPKAFNAQMMSIWFLGDAAAQSFNAQLVKLYSVPNAAMYFGVMGVIAIVIAVILFSMRGMLARLIQL</sequence>
<keyword evidence="5 8" id="KW-0812">Transmembrane</keyword>
<organism evidence="11 12">
    <name type="scientific">Limosilactobacillus oris F0423</name>
    <dbReference type="NCBI Taxonomy" id="944562"/>
    <lineage>
        <taxon>Bacteria</taxon>
        <taxon>Bacillati</taxon>
        <taxon>Bacillota</taxon>
        <taxon>Bacilli</taxon>
        <taxon>Lactobacillales</taxon>
        <taxon>Lactobacillaceae</taxon>
        <taxon>Limosilactobacillus</taxon>
    </lineage>
</organism>
<evidence type="ECO:0000256" key="5">
    <source>
        <dbReference type="ARBA" id="ARBA00022692"/>
    </source>
</evidence>
<evidence type="ECO:0000256" key="4">
    <source>
        <dbReference type="ARBA" id="ARBA00022475"/>
    </source>
</evidence>
<dbReference type="Pfam" id="PF00854">
    <property type="entry name" value="PTR2"/>
    <property type="match status" value="1"/>
</dbReference>
<evidence type="ECO:0000313" key="12">
    <source>
        <dbReference type="Proteomes" id="UP000006035"/>
    </source>
</evidence>
<dbReference type="InterPro" id="IPR000109">
    <property type="entry name" value="POT_fam"/>
</dbReference>
<protein>
    <submittedName>
        <fullName evidence="11">Amino acid/peptide transporter</fullName>
    </submittedName>
</protein>
<dbReference type="PANTHER" id="PTHR23517:SF15">
    <property type="entry name" value="PROTON-DEPENDENT OLIGOPEPTIDE FAMILY TRANSPORT PROTEIN"/>
    <property type="match status" value="1"/>
</dbReference>
<keyword evidence="3 8" id="KW-0813">Transport</keyword>
<keyword evidence="6 9" id="KW-1133">Transmembrane helix</keyword>
<dbReference type="InterPro" id="IPR036259">
    <property type="entry name" value="MFS_trans_sf"/>
</dbReference>
<dbReference type="NCBIfam" id="TIGR00924">
    <property type="entry name" value="yjdL_sub1_fam"/>
    <property type="match status" value="1"/>
</dbReference>
<evidence type="ECO:0000256" key="9">
    <source>
        <dbReference type="SAM" id="Phobius"/>
    </source>
</evidence>
<evidence type="ECO:0000256" key="6">
    <source>
        <dbReference type="ARBA" id="ARBA00022989"/>
    </source>
</evidence>
<feature type="transmembrane region" description="Helical" evidence="9">
    <location>
        <begin position="119"/>
        <end position="137"/>
    </location>
</feature>
<dbReference type="PROSITE" id="PS01023">
    <property type="entry name" value="PTR2_2"/>
    <property type="match status" value="1"/>
</dbReference>
<comment type="caution">
    <text evidence="11">The sequence shown here is derived from an EMBL/GenBank/DDBJ whole genome shotgun (WGS) entry which is preliminary data.</text>
</comment>
<feature type="transmembrane region" description="Helical" evidence="9">
    <location>
        <begin position="256"/>
        <end position="277"/>
    </location>
</feature>
<feature type="transmembrane region" description="Helical" evidence="9">
    <location>
        <begin position="369"/>
        <end position="387"/>
    </location>
</feature>
<feature type="transmembrane region" description="Helical" evidence="9">
    <location>
        <begin position="183"/>
        <end position="203"/>
    </location>
</feature>
<name>A0ABN0D741_9LACO</name>
<gene>
    <name evidence="11" type="ORF">HMPREF9102_1577</name>
</gene>
<comment type="similarity">
    <text evidence="2 8">Belongs to the major facilitator superfamily. Proton-dependent oligopeptide transporter (POT/PTR) (TC 2.A.17) family.</text>
</comment>
<feature type="transmembrane region" description="Helical" evidence="9">
    <location>
        <begin position="327"/>
        <end position="348"/>
    </location>
</feature>
<dbReference type="PANTHER" id="PTHR23517">
    <property type="entry name" value="RESISTANCE PROTEIN MDTM, PUTATIVE-RELATED-RELATED"/>
    <property type="match status" value="1"/>
</dbReference>
<keyword evidence="12" id="KW-1185">Reference proteome</keyword>
<evidence type="ECO:0000256" key="3">
    <source>
        <dbReference type="ARBA" id="ARBA00022448"/>
    </source>
</evidence>
<dbReference type="RefSeq" id="WP_003713985.1">
    <property type="nucleotide sequence ID" value="NZ_AFTL01000008.1"/>
</dbReference>
<feature type="transmembrane region" description="Helical" evidence="9">
    <location>
        <begin position="289"/>
        <end position="307"/>
    </location>
</feature>
<dbReference type="CDD" id="cd17346">
    <property type="entry name" value="MFS_DtpA_like"/>
    <property type="match status" value="1"/>
</dbReference>
<accession>A0ABN0D741</accession>
<evidence type="ECO:0000256" key="8">
    <source>
        <dbReference type="RuleBase" id="RU003755"/>
    </source>
</evidence>
<feature type="transmembrane region" description="Helical" evidence="9">
    <location>
        <begin position="96"/>
        <end position="113"/>
    </location>
</feature>
<reference evidence="11 12" key="1">
    <citation type="submission" date="2011-05" db="EMBL/GenBank/DDBJ databases">
        <authorList>
            <person name="Durkin A.S."/>
            <person name="Kim M."/>
            <person name="Radune D."/>
            <person name="Hostetler J."/>
            <person name="Torralba M."/>
            <person name="Gillis M."/>
            <person name="Methe B."/>
            <person name="Sutton G."/>
            <person name="Nelson K.E."/>
        </authorList>
    </citation>
    <scope>NUCLEOTIDE SEQUENCE [LARGE SCALE GENOMIC DNA]</scope>
    <source>
        <strain evidence="11 12">F0423</strain>
    </source>
</reference>
<dbReference type="PROSITE" id="PS50850">
    <property type="entry name" value="MFS"/>
    <property type="match status" value="1"/>
</dbReference>
<dbReference type="EMBL" id="AFTL01000008">
    <property type="protein sequence ID" value="EGS38614.1"/>
    <property type="molecule type" value="Genomic_DNA"/>
</dbReference>
<dbReference type="Proteomes" id="UP000006035">
    <property type="component" value="Unassembled WGS sequence"/>
</dbReference>
<feature type="transmembrane region" description="Helical" evidence="9">
    <location>
        <begin position="232"/>
        <end position="250"/>
    </location>
</feature>
<evidence type="ECO:0000313" key="11">
    <source>
        <dbReference type="EMBL" id="EGS38614.1"/>
    </source>
</evidence>
<evidence type="ECO:0000256" key="2">
    <source>
        <dbReference type="ARBA" id="ARBA00005982"/>
    </source>
</evidence>
<dbReference type="PROSITE" id="PS01022">
    <property type="entry name" value="PTR2_1"/>
    <property type="match status" value="1"/>
</dbReference>
<feature type="transmembrane region" description="Helical" evidence="9">
    <location>
        <begin position="59"/>
        <end position="84"/>
    </location>
</feature>
<dbReference type="Gene3D" id="1.20.1250.20">
    <property type="entry name" value="MFS general substrate transporter like domains"/>
    <property type="match status" value="1"/>
</dbReference>
<dbReference type="SUPFAM" id="SSF103473">
    <property type="entry name" value="MFS general substrate transporter"/>
    <property type="match status" value="2"/>
</dbReference>
<dbReference type="InterPro" id="IPR018456">
    <property type="entry name" value="PTR2_symporter_CS"/>
</dbReference>
<feature type="transmembrane region" description="Helical" evidence="9">
    <location>
        <begin position="462"/>
        <end position="483"/>
    </location>
</feature>
<evidence type="ECO:0000256" key="1">
    <source>
        <dbReference type="ARBA" id="ARBA00004651"/>
    </source>
</evidence>